<dbReference type="KEGG" id="gcr:GcLGCM259_1316"/>
<name>A0A5B7WSW9_9MICC</name>
<dbReference type="SUPFAM" id="SSF52467">
    <property type="entry name" value="DHS-like NAD/FAD-binding domain"/>
    <property type="match status" value="1"/>
</dbReference>
<gene>
    <name evidence="1" type="ORF">GcLGCM259_1316</name>
</gene>
<dbReference type="AlphaFoldDB" id="A0A5B7WSW9"/>
<keyword evidence="2" id="KW-1185">Reference proteome</keyword>
<dbReference type="EMBL" id="CP034412">
    <property type="protein sequence ID" value="QCY47049.1"/>
    <property type="molecule type" value="Genomic_DNA"/>
</dbReference>
<dbReference type="Gene3D" id="3.40.50.1220">
    <property type="entry name" value="TPP-binding domain"/>
    <property type="match status" value="1"/>
</dbReference>
<dbReference type="RefSeq" id="WP_138926166.1">
    <property type="nucleotide sequence ID" value="NZ_CP034412.1"/>
</dbReference>
<evidence type="ECO:0000313" key="1">
    <source>
        <dbReference type="EMBL" id="QCY47049.1"/>
    </source>
</evidence>
<proteinExistence type="predicted"/>
<reference evidence="1 2" key="1">
    <citation type="submission" date="2018-12" db="EMBL/GenBank/DDBJ databases">
        <title>Complete Genome Sequence of Glutamicibacter creatinolyticus strain LGCM259,isolated from an abscess of a 12-year-old mare in Italy.</title>
        <authorList>
            <person name="Santos R.G."/>
            <person name="Silva A.L."/>
            <person name="Seyffert N."/>
            <person name="Castro T.L.P."/>
            <person name="Attili A.R."/>
            <person name="Rifici C."/>
            <person name="Mazzullo G."/>
            <person name="Brenig B."/>
            <person name="Venanzi F."/>
            <person name="Azevedo V."/>
        </authorList>
    </citation>
    <scope>NUCLEOTIDE SEQUENCE [LARGE SCALE GENOMIC DNA]</scope>
    <source>
        <strain evidence="1 2">LGCM 259</strain>
    </source>
</reference>
<sequence>MWITGDVELPDEMLDAHERGELVFFVGAGASLGKPSNLPHFRNLAKKLARMASHPFSARGGLDFFIGQLESLPQAFDAHQHAHTLISDPRSKFNPLHSAIVDLAGIGGAFRVVTTNYDDHLASAARSESIAVPDTWYAPALPLGHDFVGLVHLHGSVRRRKEEMILTDRDFGHAYITDAWAARFLLPMFDRFTVVFVGYSHDDVIMRYLALGLPSSGNGRASNRFAFTSDPTNSKWGYLGIQPIAYPVVGRDHQALVAALTAWADRAKMGQTDHQSRVQAIIGGGTALPLPDRDYLHDRLRTTDGARDFALATESLPDETKLEWLTWVEDLPEFKALFLPADVPDATAILGNWFARTFIESTTLNGAALQTLQRLGQSMTTSLYRTASWLANDLRKQDASAGERWQSLLATSIYGQSAPLKTDRLMPFLPDSTTPSIAVLRTALRPFLKLERPWFIDESAQRTVYPDAKVTWNSEDYSLTQHVLRVVQESDAGDRSLGVVLEDAIIAAYDLLDAYHGERGWDPLVHHRSAIEPHAQDKLREPLDAVIDGLREYGSKALPLSPDLPNRWWNNGRGLMQRLALHLVANDPERSADDKLSWLLERTGLYADDLKHETYQVVAAAVGSATSPLKQRVLDAAADGPDYPEEIPDRDRHFAYAKYNLLAWLTQVDPDWVEAQTAFDLIQAENPGFEVREHPDFDTWMTSGTWRGKPPMDIEEFIQALAQNVSVALDDLLSRDYSERYFDQPDWRDALGLVQQAVEQRPDLGLQLWDDVLGRDELDDKQVDLWRAISEGWGKAQLRDVGLGAVQRLTTLLADKDSADALGRFLLNQIRQQIDEDESLALASMRELARALWREQGAGFRHREDSAPLSFAPLYLNSWPGSVAQYWNSEVDRRWRHSREDWAGLSDEESKALVALLNGNADALDATQPAIAEQLFFYFAADADFAAAHLLPLFNDPQRHAYGWYPFLHHPRWNDRILAAGLFESMVAELSRLDELPDQQLHHIFLGYITSVVSYAGITSTDRRRLLDQTVLASNGSHAASFAEAVARFLREDGVDGAEVWRRWLGKHLERRLSGQPRVASAEELARWADVVPVVGEFVPAAATLFDGHGIGLDERFFNRAFPDGVLAAYGTELVAFFAERVQNTTGTDYMVRYRVHQLVKAILSAVGDAVAQPLVEAAAGRGFLYPPE</sequence>
<dbReference type="InterPro" id="IPR029035">
    <property type="entry name" value="DHS-like_NAD/FAD-binding_dom"/>
</dbReference>
<accession>A0A5B7WSW9</accession>
<protein>
    <submittedName>
        <fullName evidence="1">Uncharacterized protein</fullName>
    </submittedName>
</protein>
<organism evidence="1 2">
    <name type="scientific">Glutamicibacter creatinolyticus</name>
    <dbReference type="NCBI Taxonomy" id="162496"/>
    <lineage>
        <taxon>Bacteria</taxon>
        <taxon>Bacillati</taxon>
        <taxon>Actinomycetota</taxon>
        <taxon>Actinomycetes</taxon>
        <taxon>Micrococcales</taxon>
        <taxon>Micrococcaceae</taxon>
        <taxon>Glutamicibacter</taxon>
    </lineage>
</organism>
<dbReference type="Proteomes" id="UP000307000">
    <property type="component" value="Chromosome"/>
</dbReference>
<evidence type="ECO:0000313" key="2">
    <source>
        <dbReference type="Proteomes" id="UP000307000"/>
    </source>
</evidence>
<dbReference type="Pfam" id="PF13289">
    <property type="entry name" value="SIR2_2"/>
    <property type="match status" value="1"/>
</dbReference>